<dbReference type="RefSeq" id="WP_197626973.1">
    <property type="nucleotide sequence ID" value="NZ_CP063073.1"/>
</dbReference>
<sequence length="140" mass="15477">MTQPGRVLTGDFTAHAATRDDYYNITSTGMVFKVEGAKYRLCFRRDKHMSIEVVTSTNIQLRNYPFGPTSSDIAMYYVDTSKPPILRVRIDQGSLNVTKTLSWDGATLPAEADFFVAGGASGFMIRLSSGKLQLKDVPIT</sequence>
<evidence type="ECO:0000313" key="2">
    <source>
        <dbReference type="Proteomes" id="UP000594923"/>
    </source>
</evidence>
<protein>
    <submittedName>
        <fullName evidence="1">Uncharacterized protein</fullName>
    </submittedName>
</protein>
<gene>
    <name evidence="1" type="ORF">IMF22_01200</name>
</gene>
<reference evidence="1 2" key="1">
    <citation type="submission" date="2020-10" db="EMBL/GenBank/DDBJ databases">
        <title>High quality whole genome sequence of Pseudomonas poae PMA22.</title>
        <authorList>
            <person name="Hernandez J.G."/>
            <person name="Rodriguez P."/>
            <person name="Cuevas C."/>
            <person name="de la Calle F."/>
            <person name="Galan B."/>
            <person name="Garcia J.L."/>
        </authorList>
    </citation>
    <scope>NUCLEOTIDE SEQUENCE [LARGE SCALE GENOMIC DNA]</scope>
    <source>
        <strain evidence="1 2">PMA22</strain>
    </source>
</reference>
<proteinExistence type="predicted"/>
<organism evidence="1 2">
    <name type="scientific">Pseudomonas poae</name>
    <dbReference type="NCBI Taxonomy" id="200451"/>
    <lineage>
        <taxon>Bacteria</taxon>
        <taxon>Pseudomonadati</taxon>
        <taxon>Pseudomonadota</taxon>
        <taxon>Gammaproteobacteria</taxon>
        <taxon>Pseudomonadales</taxon>
        <taxon>Pseudomonadaceae</taxon>
        <taxon>Pseudomonas</taxon>
    </lineage>
</organism>
<name>A0A7M1KHA4_9PSED</name>
<dbReference type="AlphaFoldDB" id="A0A7M1KHA4"/>
<accession>A0A7M1KHA4</accession>
<dbReference type="EMBL" id="CP063073">
    <property type="protein sequence ID" value="QOQ75726.1"/>
    <property type="molecule type" value="Genomic_DNA"/>
</dbReference>
<dbReference type="Proteomes" id="UP000594923">
    <property type="component" value="Chromosome"/>
</dbReference>
<evidence type="ECO:0000313" key="1">
    <source>
        <dbReference type="EMBL" id="QOQ75726.1"/>
    </source>
</evidence>